<gene>
    <name evidence="1" type="ORF">HMPREF2531_05301</name>
</gene>
<sequence length="116" mass="12835">MKKELTPTSDVDKATLIGDEYVSQVRTFGALGYTPHRICSLLGLRGKEKIALTIRLAMPGDVYNDAYRNGCALGEYNIDAELAKKAEAGDVTAIETLETRKKERTVKDLRNQLFGI</sequence>
<reference evidence="1 2" key="1">
    <citation type="submission" date="2016-02" db="EMBL/GenBank/DDBJ databases">
        <authorList>
            <person name="Wen L."/>
            <person name="He K."/>
            <person name="Yang H."/>
        </authorList>
    </citation>
    <scope>NUCLEOTIDE SEQUENCE [LARGE SCALE GENOMIC DNA]</scope>
    <source>
        <strain evidence="1 2">KLE1704</strain>
    </source>
</reference>
<dbReference type="Proteomes" id="UP000070319">
    <property type="component" value="Unassembled WGS sequence"/>
</dbReference>
<dbReference type="AlphaFoldDB" id="A0A139KMX0"/>
<dbReference type="PATRIC" id="fig|329854.7.peg.5373"/>
<organism evidence="1">
    <name type="scientific">Bacteroides intestinalis</name>
    <dbReference type="NCBI Taxonomy" id="329854"/>
    <lineage>
        <taxon>Bacteria</taxon>
        <taxon>Pseudomonadati</taxon>
        <taxon>Bacteroidota</taxon>
        <taxon>Bacteroidia</taxon>
        <taxon>Bacteroidales</taxon>
        <taxon>Bacteroidaceae</taxon>
        <taxon>Bacteroides</taxon>
    </lineage>
</organism>
<name>A0A139KMX0_9BACE</name>
<accession>A0A139KMX0</accession>
<dbReference type="RefSeq" id="WP_061438336.1">
    <property type="nucleotide sequence ID" value="NZ_KQ968742.1"/>
</dbReference>
<dbReference type="EMBL" id="LTDF01000178">
    <property type="protein sequence ID" value="KXT40525.1"/>
    <property type="molecule type" value="Genomic_DNA"/>
</dbReference>
<protein>
    <submittedName>
        <fullName evidence="1">Uncharacterized protein</fullName>
    </submittedName>
</protein>
<evidence type="ECO:0000313" key="2">
    <source>
        <dbReference type="Proteomes" id="UP000070319"/>
    </source>
</evidence>
<comment type="caution">
    <text evidence="1">The sequence shown here is derived from an EMBL/GenBank/DDBJ whole genome shotgun (WGS) entry which is preliminary data.</text>
</comment>
<proteinExistence type="predicted"/>
<evidence type="ECO:0000313" key="1">
    <source>
        <dbReference type="EMBL" id="KXT40525.1"/>
    </source>
</evidence>